<evidence type="ECO:0000313" key="3">
    <source>
        <dbReference type="Proteomes" id="UP001219933"/>
    </source>
</evidence>
<proteinExistence type="predicted"/>
<dbReference type="Proteomes" id="UP001219933">
    <property type="component" value="Chromosome 4"/>
</dbReference>
<feature type="compositionally biased region" description="Basic and acidic residues" evidence="1">
    <location>
        <begin position="143"/>
        <end position="165"/>
    </location>
</feature>
<protein>
    <submittedName>
        <fullName evidence="2">Uncharacterized protein</fullName>
    </submittedName>
</protein>
<evidence type="ECO:0000256" key="1">
    <source>
        <dbReference type="SAM" id="MobiDB-lite"/>
    </source>
</evidence>
<organism evidence="2 3">
    <name type="scientific">Malassezia cuniculi</name>
    <dbReference type="NCBI Taxonomy" id="948313"/>
    <lineage>
        <taxon>Eukaryota</taxon>
        <taxon>Fungi</taxon>
        <taxon>Dikarya</taxon>
        <taxon>Basidiomycota</taxon>
        <taxon>Ustilaginomycotina</taxon>
        <taxon>Malasseziomycetes</taxon>
        <taxon>Malasseziales</taxon>
        <taxon>Malasseziaceae</taxon>
        <taxon>Malassezia</taxon>
    </lineage>
</organism>
<evidence type="ECO:0000313" key="2">
    <source>
        <dbReference type="EMBL" id="WFD36177.1"/>
    </source>
</evidence>
<dbReference type="EMBL" id="CP119880">
    <property type="protein sequence ID" value="WFD36177.1"/>
    <property type="molecule type" value="Genomic_DNA"/>
</dbReference>
<gene>
    <name evidence="2" type="ORF">MCUN1_003054</name>
</gene>
<keyword evidence="3" id="KW-1185">Reference proteome</keyword>
<dbReference type="AlphaFoldDB" id="A0AAF0J726"/>
<reference evidence="2" key="1">
    <citation type="submission" date="2023-03" db="EMBL/GenBank/DDBJ databases">
        <title>Mating type loci evolution in Malassezia.</title>
        <authorList>
            <person name="Coelho M.A."/>
        </authorList>
    </citation>
    <scope>NUCLEOTIDE SEQUENCE</scope>
    <source>
        <strain evidence="2">CBS 11721</strain>
    </source>
</reference>
<feature type="region of interest" description="Disordered" evidence="1">
    <location>
        <begin position="141"/>
        <end position="165"/>
    </location>
</feature>
<sequence>MLALRLAHSARHYTCVSVALAGPSRAAWTESNKQLDPRGVDYSIFEDPTGEYEHAESKLLRPPPRKMPPSTAMLQGLISERKYADASNALAQLQRLHTPLEPALAEYVLAAHWAAANKRVQDAIAWLELLPHARQLCESMAHGSDRDRDVSAADHDAQGESEQYRRLDEKVTQTVRWLAKACADDAVIRAGAILGQKGYASGASVAVLYACRACPDRAWDAWRAAEAAIATDERRTRTFNQAFSTLARHGHLSAARQWARFSAENVPGAYPLLTRSLRVFLERNAGIPKGPVEASNIPTRKAERSALDNALAACLTTDDVIGARQVLANGIMPDWRGGQPITRRVGTLPNVELLAKFLALASRSKETSGHFLKPVREALRAHRVSAFRSQGRSEAALLYASALMRSRELVGDSAGVLRVWKRRFQDSPGIVDDGDEGQRTGGTELAAPQRPNAYVASIAMRAVVNLCRDAAHVAQTYRRFVGTIVKGDPAASPGCFEPFIRAMSIADPRGYASGPLWSMLEDMDRVAAIPRDTTWRIIVQALARDGQQSSWHVLCSLLQAMSGNRPLSTADKRIPAAFPTVPLSPETLVGVLQVLAPETLNVPRGLWWTRSRQIAKMAQDQHMDHPALQKALERIQ</sequence>
<name>A0AAF0J726_9BASI</name>
<accession>A0AAF0J726</accession>